<evidence type="ECO:0000259" key="2">
    <source>
        <dbReference type="Pfam" id="PF26188"/>
    </source>
</evidence>
<dbReference type="InterPro" id="IPR050870">
    <property type="entry name" value="FAST_kinase"/>
</dbReference>
<comment type="caution">
    <text evidence="3">The sequence shown here is derived from an EMBL/GenBank/DDBJ whole genome shotgun (WGS) entry which is preliminary data.</text>
</comment>
<gene>
    <name evidence="3" type="ORF">CCMP2556_LOCUS33442</name>
</gene>
<dbReference type="EMBL" id="CAXAMN010022295">
    <property type="protein sequence ID" value="CAK9068092.1"/>
    <property type="molecule type" value="Genomic_DNA"/>
</dbReference>
<dbReference type="Pfam" id="PF26188">
    <property type="entry name" value="RESC6"/>
    <property type="match status" value="1"/>
</dbReference>
<dbReference type="InterPro" id="IPR058917">
    <property type="entry name" value="RESC6_dom"/>
</dbReference>
<reference evidence="3 4" key="1">
    <citation type="submission" date="2024-02" db="EMBL/GenBank/DDBJ databases">
        <authorList>
            <person name="Chen Y."/>
            <person name="Shah S."/>
            <person name="Dougan E. K."/>
            <person name="Thang M."/>
            <person name="Chan C."/>
        </authorList>
    </citation>
    <scope>NUCLEOTIDE SEQUENCE [LARGE SCALE GENOMIC DNA]</scope>
</reference>
<evidence type="ECO:0000256" key="1">
    <source>
        <dbReference type="SAM" id="MobiDB-lite"/>
    </source>
</evidence>
<sequence>MLPGQLWLLRGWPNSAAAAALRHVPGAYLRRPRSRCASGGVLSDRGSALELSQKLQRMRNKPGAKGADCTALCDVLARKVKSEIATFSAMDVALLAQALAELRQKHTVLLDTLATHVLRGMAVYDAPKLSLIANSFARMGYLQRPMMDAIANHLSQRSNELSALDITVLVYAYGELLYHPQSNLLEVCAERLKECYLEVGASNISNILNSYSRLSECNPAVFHCLSRAVAHTRPETFEAKDISLIMNSYAKCMVRKSQTMHLLGDYLVDRVHELSPRNLCNVVHAFSWLTCYNVPLFHNLVQRVSCEDLSGYKLYELGVLCHNLAKLKSGGPTVYGAMFGELARRPADAWEPKAVAQVLDALRRRAGVVRHDALLELLFYRFFNKLETFPVHPLTQAAWCLVELDALDLAEQLPPHPEPPTPEDAGNTSQGFPSGREAMRRVFERMQELDAKEPLTPTQRGHVQQLIRAYRYRYELDFGLLPPKALGAPERSLFGERGEVVLQSPVRCIHFLGAGTWRKDLIMEMLIIGSGTFRTTADLDFFKAIPFTKCVPALYDDGSIGDEEAKKLKAFTDVGDDESMTRARWTSAKFVRHQLRIVLDNAFNPDAEPEDNKTEEALVVAHDDFFLMIRPALGTMSRTDAMAILKRSAVVVVGNKHVTYRLPSEQAIPADRIRWNKSDIILDSSKPTLQNYKQGGPPPLDYDQHTAWESAWLQEAMRVGDVQRQAERQQADRETREAQMHSIPFVKMEADE</sequence>
<dbReference type="PANTHER" id="PTHR21228">
    <property type="entry name" value="FAST LEU-RICH DOMAIN-CONTAINING"/>
    <property type="match status" value="1"/>
</dbReference>
<dbReference type="Proteomes" id="UP001642484">
    <property type="component" value="Unassembled WGS sequence"/>
</dbReference>
<evidence type="ECO:0000313" key="3">
    <source>
        <dbReference type="EMBL" id="CAK9068092.1"/>
    </source>
</evidence>
<protein>
    <recommendedName>
        <fullName evidence="2">RNA-editing substrate-binding complex 6 protein domain-containing protein</fullName>
    </recommendedName>
</protein>
<evidence type="ECO:0000313" key="4">
    <source>
        <dbReference type="Proteomes" id="UP001642484"/>
    </source>
</evidence>
<feature type="region of interest" description="Disordered" evidence="1">
    <location>
        <begin position="723"/>
        <end position="752"/>
    </location>
</feature>
<proteinExistence type="predicted"/>
<feature type="compositionally biased region" description="Basic and acidic residues" evidence="1">
    <location>
        <begin position="724"/>
        <end position="739"/>
    </location>
</feature>
<feature type="domain" description="RNA-editing substrate-binding complex 6 protein" evidence="2">
    <location>
        <begin position="75"/>
        <end position="326"/>
    </location>
</feature>
<keyword evidence="4" id="KW-1185">Reference proteome</keyword>
<feature type="region of interest" description="Disordered" evidence="1">
    <location>
        <begin position="411"/>
        <end position="434"/>
    </location>
</feature>
<organism evidence="3 4">
    <name type="scientific">Durusdinium trenchii</name>
    <dbReference type="NCBI Taxonomy" id="1381693"/>
    <lineage>
        <taxon>Eukaryota</taxon>
        <taxon>Sar</taxon>
        <taxon>Alveolata</taxon>
        <taxon>Dinophyceae</taxon>
        <taxon>Suessiales</taxon>
        <taxon>Symbiodiniaceae</taxon>
        <taxon>Durusdinium</taxon>
    </lineage>
</organism>
<dbReference type="PANTHER" id="PTHR21228:SF40">
    <property type="entry name" value="LD45607P"/>
    <property type="match status" value="1"/>
</dbReference>
<accession>A0ABP0NY21</accession>
<name>A0ABP0NY21_9DINO</name>